<dbReference type="GO" id="GO:0052856">
    <property type="term" value="F:NAD(P)HX epimerase activity"/>
    <property type="evidence" value="ECO:0007669"/>
    <property type="project" value="UniProtKB-UniRule"/>
</dbReference>
<keyword evidence="5 18" id="KW-0479">Metal-binding</keyword>
<comment type="catalytic activity">
    <reaction evidence="2 18 19">
        <text>(6R)-NADPHX = (6S)-NADPHX</text>
        <dbReference type="Rhea" id="RHEA:32227"/>
        <dbReference type="ChEBI" id="CHEBI:64076"/>
        <dbReference type="ChEBI" id="CHEBI:64077"/>
        <dbReference type="EC" id="5.1.99.6"/>
    </reaction>
</comment>
<comment type="similarity">
    <text evidence="17">Belongs to the NnrD/CARKD family.</text>
</comment>
<keyword evidence="12 17" id="KW-0456">Lyase</keyword>
<dbReference type="GO" id="GO:0046872">
    <property type="term" value="F:metal ion binding"/>
    <property type="evidence" value="ECO:0007669"/>
    <property type="project" value="UniProtKB-UniRule"/>
</dbReference>
<evidence type="ECO:0000256" key="3">
    <source>
        <dbReference type="ARBA" id="ARBA00006001"/>
    </source>
</evidence>
<comment type="similarity">
    <text evidence="4 19">In the C-terminal section; belongs to the NnrD/CARKD family.</text>
</comment>
<dbReference type="AlphaFoldDB" id="A0A2R6AB01"/>
<dbReference type="PIRSF" id="PIRSF017184">
    <property type="entry name" value="Nnr"/>
    <property type="match status" value="1"/>
</dbReference>
<dbReference type="InterPro" id="IPR029056">
    <property type="entry name" value="Ribokinase-like"/>
</dbReference>
<comment type="catalytic activity">
    <reaction evidence="1 18 19">
        <text>(6R)-NADHX = (6S)-NADHX</text>
        <dbReference type="Rhea" id="RHEA:32215"/>
        <dbReference type="ChEBI" id="CHEBI:64074"/>
        <dbReference type="ChEBI" id="CHEBI:64075"/>
        <dbReference type="EC" id="5.1.99.6"/>
    </reaction>
</comment>
<evidence type="ECO:0000256" key="8">
    <source>
        <dbReference type="ARBA" id="ARBA00022857"/>
    </source>
</evidence>
<dbReference type="SUPFAM" id="SSF64153">
    <property type="entry name" value="YjeF N-terminal domain-like"/>
    <property type="match status" value="1"/>
</dbReference>
<comment type="caution">
    <text evidence="22">The sequence shown here is derived from an EMBL/GenBank/DDBJ whole genome shotgun (WGS) entry which is preliminary data.</text>
</comment>
<dbReference type="GO" id="GO:0110051">
    <property type="term" value="P:metabolite repair"/>
    <property type="evidence" value="ECO:0007669"/>
    <property type="project" value="TreeGrafter"/>
</dbReference>
<comment type="similarity">
    <text evidence="18">Belongs to the NnrE/AIBP family.</text>
</comment>
<dbReference type="PROSITE" id="PS51383">
    <property type="entry name" value="YJEF_C_3"/>
    <property type="match status" value="1"/>
</dbReference>
<comment type="function">
    <text evidence="14 19">Bifunctional enzyme that catalyzes the epimerization of the S- and R-forms of NAD(P)HX and the dehydration of the S-form of NAD(P)HX at the expense of ADP, which is converted to AMP. This allows the repair of both epimers of NAD(P)HX, a damaged form of NAD(P)H that is a result of enzymatic or heat-dependent hydration.</text>
</comment>
<comment type="function">
    <text evidence="17">Catalyzes the dehydration of the S-form of NAD(P)HX at the expense of ADP, which is converted to AMP. Together with NAD(P)HX epimerase, which catalyzes the epimerization of the S- and R-forms, the enzyme allows the repair of both epimers of NAD(P)HX, a damaged form of NAD(P)H that is a result of enzymatic or heat-dependent hydration.</text>
</comment>
<dbReference type="InterPro" id="IPR036652">
    <property type="entry name" value="YjeF_N_dom_sf"/>
</dbReference>
<dbReference type="PANTHER" id="PTHR12592">
    <property type="entry name" value="ATP-DEPENDENT (S)-NAD(P)H-HYDRATE DEHYDRATASE FAMILY MEMBER"/>
    <property type="match status" value="1"/>
</dbReference>
<dbReference type="GO" id="GO:0046496">
    <property type="term" value="P:nicotinamide nucleotide metabolic process"/>
    <property type="evidence" value="ECO:0007669"/>
    <property type="project" value="UniProtKB-UniRule"/>
</dbReference>
<evidence type="ECO:0000259" key="21">
    <source>
        <dbReference type="PROSITE" id="PS51385"/>
    </source>
</evidence>
<evidence type="ECO:0000256" key="2">
    <source>
        <dbReference type="ARBA" id="ARBA00000909"/>
    </source>
</evidence>
<gene>
    <name evidence="18" type="primary">nnrE</name>
    <name evidence="17" type="synonym">nnrD</name>
    <name evidence="22" type="ORF">B9Q01_04080</name>
</gene>
<dbReference type="Proteomes" id="UP000240880">
    <property type="component" value="Unassembled WGS sequence"/>
</dbReference>
<evidence type="ECO:0000259" key="20">
    <source>
        <dbReference type="PROSITE" id="PS51383"/>
    </source>
</evidence>
<comment type="cofactor">
    <cofactor evidence="18 19">
        <name>K(+)</name>
        <dbReference type="ChEBI" id="CHEBI:29103"/>
    </cofactor>
    <text evidence="18 19">Binds 1 potassium ion per subunit.</text>
</comment>
<feature type="binding site" evidence="18">
    <location>
        <position position="155"/>
    </location>
    <ligand>
        <name>K(+)</name>
        <dbReference type="ChEBI" id="CHEBI:29103"/>
    </ligand>
</feature>
<name>A0A2R6AB01_9ARCH</name>
<dbReference type="Pfam" id="PF03853">
    <property type="entry name" value="YjeF_N"/>
    <property type="match status" value="1"/>
</dbReference>
<comment type="caution">
    <text evidence="17">Lacks conserved residue(s) required for the propagation of feature annotation.</text>
</comment>
<feature type="domain" description="YjeF C-terminal" evidence="20">
    <location>
        <begin position="209"/>
        <end position="489"/>
    </location>
</feature>
<evidence type="ECO:0000256" key="18">
    <source>
        <dbReference type="HAMAP-Rule" id="MF_01966"/>
    </source>
</evidence>
<keyword evidence="9 18" id="KW-0630">Potassium</keyword>
<evidence type="ECO:0000256" key="15">
    <source>
        <dbReference type="ARBA" id="ARBA00048238"/>
    </source>
</evidence>
<evidence type="ECO:0000256" key="16">
    <source>
        <dbReference type="ARBA" id="ARBA00049209"/>
    </source>
</evidence>
<dbReference type="HAMAP" id="MF_01966">
    <property type="entry name" value="NADHX_epimerase"/>
    <property type="match status" value="1"/>
</dbReference>
<feature type="binding site" evidence="18">
    <location>
        <position position="119"/>
    </location>
    <ligand>
        <name>K(+)</name>
        <dbReference type="ChEBI" id="CHEBI:29103"/>
    </ligand>
</feature>
<evidence type="ECO:0000313" key="23">
    <source>
        <dbReference type="Proteomes" id="UP000240880"/>
    </source>
</evidence>
<comment type="similarity">
    <text evidence="3 19">In the N-terminal section; belongs to the NnrE/AIBP family.</text>
</comment>
<dbReference type="PROSITE" id="PS51385">
    <property type="entry name" value="YJEF_N"/>
    <property type="match status" value="1"/>
</dbReference>
<dbReference type="EMBL" id="NEXC01000019">
    <property type="protein sequence ID" value="PSN83592.1"/>
    <property type="molecule type" value="Genomic_DNA"/>
</dbReference>
<evidence type="ECO:0000256" key="14">
    <source>
        <dbReference type="ARBA" id="ARBA00025153"/>
    </source>
</evidence>
<comment type="catalytic activity">
    <reaction evidence="15 17 19">
        <text>(6S)-NADHX + ADP = AMP + phosphate + NADH + H(+)</text>
        <dbReference type="Rhea" id="RHEA:32223"/>
        <dbReference type="ChEBI" id="CHEBI:15378"/>
        <dbReference type="ChEBI" id="CHEBI:43474"/>
        <dbReference type="ChEBI" id="CHEBI:57945"/>
        <dbReference type="ChEBI" id="CHEBI:64074"/>
        <dbReference type="ChEBI" id="CHEBI:456215"/>
        <dbReference type="ChEBI" id="CHEBI:456216"/>
        <dbReference type="EC" id="4.2.1.136"/>
    </reaction>
</comment>
<dbReference type="Gene3D" id="3.40.1190.20">
    <property type="match status" value="1"/>
</dbReference>
<organism evidence="22 23">
    <name type="scientific">Candidatus Marsarchaeota G1 archaeon OSP_D</name>
    <dbReference type="NCBI Taxonomy" id="1978155"/>
    <lineage>
        <taxon>Archaea</taxon>
        <taxon>Candidatus Marsarchaeota</taxon>
        <taxon>Candidatus Marsarchaeota group 1</taxon>
    </lineage>
</organism>
<comment type="catalytic activity">
    <reaction evidence="16 17 19">
        <text>(6S)-NADPHX + ADP = AMP + phosphate + NADPH + H(+)</text>
        <dbReference type="Rhea" id="RHEA:32235"/>
        <dbReference type="ChEBI" id="CHEBI:15378"/>
        <dbReference type="ChEBI" id="CHEBI:43474"/>
        <dbReference type="ChEBI" id="CHEBI:57783"/>
        <dbReference type="ChEBI" id="CHEBI:64076"/>
        <dbReference type="ChEBI" id="CHEBI:456215"/>
        <dbReference type="ChEBI" id="CHEBI:456216"/>
        <dbReference type="EC" id="4.2.1.136"/>
    </reaction>
</comment>
<dbReference type="EC" id="5.1.99.6" evidence="19"/>
<comment type="subunit">
    <text evidence="17">Homotetramer.</text>
</comment>
<keyword evidence="8 17" id="KW-0521">NADP</keyword>
<feature type="domain" description="YjeF N-terminal" evidence="21">
    <location>
        <begin position="9"/>
        <end position="206"/>
    </location>
</feature>
<keyword evidence="11 18" id="KW-0413">Isomerase</keyword>
<reference evidence="22 23" key="1">
    <citation type="submission" date="2017-04" db="EMBL/GenBank/DDBJ databases">
        <title>Novel microbial lineages endemic to geothermal iron-oxide mats fill important gaps in the evolutionary history of Archaea.</title>
        <authorList>
            <person name="Jay Z.J."/>
            <person name="Beam J.P."/>
            <person name="Dlakic M."/>
            <person name="Rusch D.B."/>
            <person name="Kozubal M.A."/>
            <person name="Inskeep W.P."/>
        </authorList>
    </citation>
    <scope>NUCLEOTIDE SEQUENCE [LARGE SCALE GENOMIC DNA]</scope>
    <source>
        <strain evidence="22">OSP_D</strain>
    </source>
</reference>
<evidence type="ECO:0000256" key="7">
    <source>
        <dbReference type="ARBA" id="ARBA00022840"/>
    </source>
</evidence>
<evidence type="ECO:0000313" key="22">
    <source>
        <dbReference type="EMBL" id="PSN83592.1"/>
    </source>
</evidence>
<evidence type="ECO:0000256" key="5">
    <source>
        <dbReference type="ARBA" id="ARBA00022723"/>
    </source>
</evidence>
<evidence type="ECO:0000256" key="17">
    <source>
        <dbReference type="HAMAP-Rule" id="MF_01965"/>
    </source>
</evidence>
<dbReference type="GO" id="GO:0052855">
    <property type="term" value="F:ADP-dependent NAD(P)H-hydrate dehydratase activity"/>
    <property type="evidence" value="ECO:0007669"/>
    <property type="project" value="UniProtKB-UniRule"/>
</dbReference>
<dbReference type="InterPro" id="IPR030677">
    <property type="entry name" value="Nnr"/>
</dbReference>
<evidence type="ECO:0000256" key="4">
    <source>
        <dbReference type="ARBA" id="ARBA00009524"/>
    </source>
</evidence>
<dbReference type="InterPro" id="IPR000631">
    <property type="entry name" value="CARKD"/>
</dbReference>
<feature type="binding site" evidence="17">
    <location>
        <position position="312"/>
    </location>
    <ligand>
        <name>(6S)-NADPHX</name>
        <dbReference type="ChEBI" id="CHEBI:64076"/>
    </ligand>
</feature>
<protein>
    <recommendedName>
        <fullName evidence="19">Bifunctional NAD(P)H-hydrate repair enzyme</fullName>
    </recommendedName>
    <alternativeName>
        <fullName evidence="19">Nicotinamide nucleotide repair protein</fullName>
    </alternativeName>
    <domain>
        <recommendedName>
            <fullName evidence="19">ADP-dependent (S)-NAD(P)H-hydrate dehydratase</fullName>
            <ecNumber evidence="19">4.2.1.136</ecNumber>
        </recommendedName>
        <alternativeName>
            <fullName evidence="19">ADP-dependent NAD(P)HX dehydratase</fullName>
        </alternativeName>
    </domain>
    <domain>
        <recommendedName>
            <fullName evidence="19">NAD(P)H-hydrate epimerase</fullName>
            <ecNumber evidence="19">5.1.99.6</ecNumber>
        </recommendedName>
    </domain>
</protein>
<keyword evidence="6 17" id="KW-0547">Nucleotide-binding</keyword>
<comment type="cofactor">
    <cofactor evidence="17">
        <name>Mg(2+)</name>
        <dbReference type="ChEBI" id="CHEBI:18420"/>
    </cofactor>
</comment>
<evidence type="ECO:0000256" key="1">
    <source>
        <dbReference type="ARBA" id="ARBA00000013"/>
    </source>
</evidence>
<dbReference type="Pfam" id="PF01256">
    <property type="entry name" value="Carb_kinase"/>
    <property type="match status" value="1"/>
</dbReference>
<keyword evidence="13" id="KW-0511">Multifunctional enzyme</keyword>
<feature type="binding site" evidence="18">
    <location>
        <position position="152"/>
    </location>
    <ligand>
        <name>(6S)-NADPHX</name>
        <dbReference type="ChEBI" id="CHEBI:64076"/>
    </ligand>
</feature>
<dbReference type="GO" id="GO:0005524">
    <property type="term" value="F:ATP binding"/>
    <property type="evidence" value="ECO:0007669"/>
    <property type="project" value="UniProtKB-UniRule"/>
</dbReference>
<evidence type="ECO:0000256" key="19">
    <source>
        <dbReference type="PIRNR" id="PIRNR017184"/>
    </source>
</evidence>
<sequence length="518" mass="55619">MDELSSIEMRRLELNSEALGVTSFLLMENAGKSVAQEIAKRFQGKVVILTGSGGKAGDGYVAARHLSCLGYQVEIKWVVDPEENKNEAARLHWKVTNNLNSIAISKYQGEDLRADIVVDALLGTGFKGKLLQPYKEAVEKINLANAKKVSIDLPTGLDPDSSDPTEFYVKPHLVVTMHARKPCLKVVERESEVIVAKIGIPLEAQLFVGPGDLLTKIPKRDALSKKGDSGKVLVVAGSSQYTGAAILTCLGCFRSGVDLVYLVSTRETVEAARVVLPELICSEYSSSFLDETGVEKALKLLEKAKSLAIGPGLDFDEKIVERVRLIVDGAFKKRIPVVADADAIKCVGELLKQGWKPAGSLIVTPHAGEFAHISSTPPLELGKRVESVIQAAKNVRCTILLKGYVDVISDGLDLRLSASGVPAMAVAGTGDLLTGVVAGFLSKGLKPIDAASIGAYTLGLAGSLAQKLKGEHLVARDIARYIPFVLKQPIRVALDCGVRRLPSQVVGELNWHSFINQK</sequence>
<keyword evidence="10 17" id="KW-0520">NAD</keyword>
<dbReference type="Gene3D" id="3.40.50.10260">
    <property type="entry name" value="YjeF N-terminal domain"/>
    <property type="match status" value="1"/>
</dbReference>
<feature type="binding site" evidence="18">
    <location>
        <begin position="123"/>
        <end position="129"/>
    </location>
    <ligand>
        <name>(6S)-NADPHX</name>
        <dbReference type="ChEBI" id="CHEBI:64076"/>
    </ligand>
</feature>
<dbReference type="EC" id="4.2.1.136" evidence="19"/>
<feature type="binding site" evidence="17">
    <location>
        <position position="244"/>
    </location>
    <ligand>
        <name>(6S)-NADPHX</name>
        <dbReference type="ChEBI" id="CHEBI:64076"/>
    </ligand>
</feature>
<evidence type="ECO:0000256" key="9">
    <source>
        <dbReference type="ARBA" id="ARBA00022958"/>
    </source>
</evidence>
<proteinExistence type="inferred from homology"/>
<feature type="binding site" evidence="17">
    <location>
        <position position="431"/>
    </location>
    <ligand>
        <name>(6S)-NADPHX</name>
        <dbReference type="ChEBI" id="CHEBI:64076"/>
    </ligand>
</feature>
<dbReference type="SUPFAM" id="SSF53613">
    <property type="entry name" value="Ribokinase-like"/>
    <property type="match status" value="1"/>
</dbReference>
<evidence type="ECO:0000256" key="10">
    <source>
        <dbReference type="ARBA" id="ARBA00023027"/>
    </source>
</evidence>
<dbReference type="CDD" id="cd01171">
    <property type="entry name" value="YXKO-related"/>
    <property type="match status" value="1"/>
</dbReference>
<feature type="binding site" evidence="17">
    <location>
        <position position="366"/>
    </location>
    <ligand>
        <name>(6S)-NADPHX</name>
        <dbReference type="ChEBI" id="CHEBI:64076"/>
    </ligand>
</feature>
<dbReference type="NCBIfam" id="TIGR00197">
    <property type="entry name" value="yjeF_nterm"/>
    <property type="match status" value="1"/>
</dbReference>
<dbReference type="PANTHER" id="PTHR12592:SF0">
    <property type="entry name" value="ATP-DEPENDENT (S)-NAD(P)H-HYDRATE DEHYDRATASE"/>
    <property type="match status" value="1"/>
</dbReference>
<feature type="binding site" evidence="17">
    <location>
        <position position="430"/>
    </location>
    <ligand>
        <name>AMP</name>
        <dbReference type="ChEBI" id="CHEBI:456215"/>
    </ligand>
</feature>
<evidence type="ECO:0000256" key="12">
    <source>
        <dbReference type="ARBA" id="ARBA00023239"/>
    </source>
</evidence>
<dbReference type="InterPro" id="IPR004443">
    <property type="entry name" value="YjeF_N_dom"/>
</dbReference>
<dbReference type="HAMAP" id="MF_01965">
    <property type="entry name" value="NADHX_dehydratase"/>
    <property type="match status" value="1"/>
</dbReference>
<keyword evidence="7 17" id="KW-0067">ATP-binding</keyword>
<evidence type="ECO:0000256" key="11">
    <source>
        <dbReference type="ARBA" id="ARBA00023235"/>
    </source>
</evidence>
<accession>A0A2R6AB01</accession>
<evidence type="ECO:0000256" key="6">
    <source>
        <dbReference type="ARBA" id="ARBA00022741"/>
    </source>
</evidence>
<dbReference type="NCBIfam" id="TIGR00196">
    <property type="entry name" value="yjeF_cterm"/>
    <property type="match status" value="1"/>
</dbReference>
<feature type="binding site" evidence="18">
    <location>
        <position position="134"/>
    </location>
    <ligand>
        <name>(6S)-NADPHX</name>
        <dbReference type="ChEBI" id="CHEBI:64076"/>
    </ligand>
</feature>
<comment type="function">
    <text evidence="18">Catalyzes the epimerization of the S- and R-forms of NAD(P)HX, a damaged form of NAD(P)H that is a result of enzymatic or heat-dependent hydration. This is a prerequisite for the S-specific NAD(P)H-hydrate dehydratase to allow the repair of both epimers of NAD(P)HX.</text>
</comment>
<evidence type="ECO:0000256" key="13">
    <source>
        <dbReference type="ARBA" id="ARBA00023268"/>
    </source>
</evidence>